<dbReference type="AlphaFoldDB" id="A0A6C0KVQ7"/>
<evidence type="ECO:0000313" key="2">
    <source>
        <dbReference type="EMBL" id="QHU22045.1"/>
    </source>
</evidence>
<feature type="transmembrane region" description="Helical" evidence="1">
    <location>
        <begin position="75"/>
        <end position="96"/>
    </location>
</feature>
<reference evidence="2" key="1">
    <citation type="journal article" date="2020" name="Nature">
        <title>Giant virus diversity and host interactions through global metagenomics.</title>
        <authorList>
            <person name="Schulz F."/>
            <person name="Roux S."/>
            <person name="Paez-Espino D."/>
            <person name="Jungbluth S."/>
            <person name="Walsh D.A."/>
            <person name="Denef V.J."/>
            <person name="McMahon K.D."/>
            <person name="Konstantinidis K.T."/>
            <person name="Eloe-Fadrosh E.A."/>
            <person name="Kyrpides N.C."/>
            <person name="Woyke T."/>
        </authorList>
    </citation>
    <scope>NUCLEOTIDE SEQUENCE</scope>
    <source>
        <strain evidence="2">GVMAG-S-3300013286-35</strain>
    </source>
</reference>
<accession>A0A6C0KVQ7</accession>
<feature type="transmembrane region" description="Helical" evidence="1">
    <location>
        <begin position="36"/>
        <end position="55"/>
    </location>
</feature>
<dbReference type="EMBL" id="MN740994">
    <property type="protein sequence ID" value="QHU22045.1"/>
    <property type="molecule type" value="Genomic_DNA"/>
</dbReference>
<protein>
    <submittedName>
        <fullName evidence="2">Uncharacterized protein</fullName>
    </submittedName>
</protein>
<organism evidence="2">
    <name type="scientific">viral metagenome</name>
    <dbReference type="NCBI Taxonomy" id="1070528"/>
    <lineage>
        <taxon>unclassified sequences</taxon>
        <taxon>metagenomes</taxon>
        <taxon>organismal metagenomes</taxon>
    </lineage>
</organism>
<keyword evidence="1" id="KW-1133">Transmembrane helix</keyword>
<evidence type="ECO:0000256" key="1">
    <source>
        <dbReference type="SAM" id="Phobius"/>
    </source>
</evidence>
<keyword evidence="1" id="KW-0472">Membrane</keyword>
<keyword evidence="1" id="KW-0812">Transmembrane</keyword>
<proteinExistence type="predicted"/>
<name>A0A6C0KVQ7_9ZZZZ</name>
<sequence length="97" mass="10302">MFGGAVSSAIDHVVTPFFTTETFEGSPAPEKESGKAALVSFLTLIVILLLLLLVGKYLWNTVLVSLMPFIKPAKSIWQILGLSILLGLISPGCSVIA</sequence>